<dbReference type="CDD" id="cd00158">
    <property type="entry name" value="RHOD"/>
    <property type="match status" value="1"/>
</dbReference>
<sequence>MKTGADLITEAKGRIKEVTTADVRAAQQRGETPVLLDVREPNETGLGRAKGAVVVPRGTLETSVEARIPRDQPIVIYCAGGNRSALAADTLQQMGYANVTSLRGGFRAWATEGGEVEG</sequence>
<dbReference type="PROSITE" id="PS50206">
    <property type="entry name" value="RHODANESE_3"/>
    <property type="match status" value="1"/>
</dbReference>
<evidence type="ECO:0000313" key="2">
    <source>
        <dbReference type="EMBL" id="CAA9298414.1"/>
    </source>
</evidence>
<dbReference type="Pfam" id="PF00581">
    <property type="entry name" value="Rhodanese"/>
    <property type="match status" value="1"/>
</dbReference>
<dbReference type="SUPFAM" id="SSF52821">
    <property type="entry name" value="Rhodanese/Cell cycle control phosphatase"/>
    <property type="match status" value="1"/>
</dbReference>
<dbReference type="PANTHER" id="PTHR43031:SF1">
    <property type="entry name" value="PYRIDINE NUCLEOTIDE-DISULPHIDE OXIDOREDUCTASE"/>
    <property type="match status" value="1"/>
</dbReference>
<dbReference type="InterPro" id="IPR050229">
    <property type="entry name" value="GlpE_sulfurtransferase"/>
</dbReference>
<name>A0A6J4K8P0_9BACT</name>
<evidence type="ECO:0000259" key="1">
    <source>
        <dbReference type="PROSITE" id="PS50206"/>
    </source>
</evidence>
<dbReference type="InterPro" id="IPR001763">
    <property type="entry name" value="Rhodanese-like_dom"/>
</dbReference>
<dbReference type="PANTHER" id="PTHR43031">
    <property type="entry name" value="FAD-DEPENDENT OXIDOREDUCTASE"/>
    <property type="match status" value="1"/>
</dbReference>
<dbReference type="InterPro" id="IPR036873">
    <property type="entry name" value="Rhodanese-like_dom_sf"/>
</dbReference>
<reference evidence="2" key="1">
    <citation type="submission" date="2020-02" db="EMBL/GenBank/DDBJ databases">
        <authorList>
            <person name="Meier V. D."/>
        </authorList>
    </citation>
    <scope>NUCLEOTIDE SEQUENCE</scope>
    <source>
        <strain evidence="2">AVDCRST_MAG11</strain>
    </source>
</reference>
<dbReference type="Gene3D" id="3.40.250.10">
    <property type="entry name" value="Rhodanese-like domain"/>
    <property type="match status" value="1"/>
</dbReference>
<proteinExistence type="predicted"/>
<organism evidence="2">
    <name type="scientific">uncultured Gemmatimonadaceae bacterium</name>
    <dbReference type="NCBI Taxonomy" id="246130"/>
    <lineage>
        <taxon>Bacteria</taxon>
        <taxon>Pseudomonadati</taxon>
        <taxon>Gemmatimonadota</taxon>
        <taxon>Gemmatimonadia</taxon>
        <taxon>Gemmatimonadales</taxon>
        <taxon>Gemmatimonadaceae</taxon>
        <taxon>environmental samples</taxon>
    </lineage>
</organism>
<gene>
    <name evidence="2" type="ORF">AVDCRST_MAG11-649</name>
</gene>
<protein>
    <recommendedName>
        <fullName evidence="1">Rhodanese domain-containing protein</fullName>
    </recommendedName>
</protein>
<accession>A0A6J4K8P0</accession>
<feature type="domain" description="Rhodanese" evidence="1">
    <location>
        <begin position="29"/>
        <end position="118"/>
    </location>
</feature>
<dbReference type="EMBL" id="CADCTU010000141">
    <property type="protein sequence ID" value="CAA9298414.1"/>
    <property type="molecule type" value="Genomic_DNA"/>
</dbReference>
<dbReference type="SMART" id="SM00450">
    <property type="entry name" value="RHOD"/>
    <property type="match status" value="1"/>
</dbReference>
<dbReference type="AlphaFoldDB" id="A0A6J4K8P0"/>